<dbReference type="CDD" id="cd00118">
    <property type="entry name" value="LysM"/>
    <property type="match status" value="1"/>
</dbReference>
<feature type="region of interest" description="Disordered" evidence="2">
    <location>
        <begin position="623"/>
        <end position="654"/>
    </location>
</feature>
<dbReference type="EMBL" id="BAABLD010000005">
    <property type="protein sequence ID" value="GAA5161345.1"/>
    <property type="molecule type" value="Genomic_DNA"/>
</dbReference>
<feature type="region of interest" description="Disordered" evidence="2">
    <location>
        <begin position="871"/>
        <end position="894"/>
    </location>
</feature>
<evidence type="ECO:0000313" key="5">
    <source>
        <dbReference type="Proteomes" id="UP001500547"/>
    </source>
</evidence>
<comment type="caution">
    <text evidence="4">The sequence shown here is derived from an EMBL/GenBank/DDBJ whole genome shotgun (WGS) entry which is preliminary data.</text>
</comment>
<reference evidence="5" key="1">
    <citation type="journal article" date="2019" name="Int. J. Syst. Evol. Microbiol.">
        <title>The Global Catalogue of Microorganisms (GCM) 10K type strain sequencing project: providing services to taxonomists for standard genome sequencing and annotation.</title>
        <authorList>
            <consortium name="The Broad Institute Genomics Platform"/>
            <consortium name="The Broad Institute Genome Sequencing Center for Infectious Disease"/>
            <person name="Wu L."/>
            <person name="Ma J."/>
        </authorList>
    </citation>
    <scope>NUCLEOTIDE SEQUENCE [LARGE SCALE GENOMIC DNA]</scope>
    <source>
        <strain evidence="5">JCM 18715</strain>
    </source>
</reference>
<dbReference type="InterPro" id="IPR036779">
    <property type="entry name" value="LysM_dom_sf"/>
</dbReference>
<feature type="compositionally biased region" description="Polar residues" evidence="2">
    <location>
        <begin position="644"/>
        <end position="654"/>
    </location>
</feature>
<feature type="compositionally biased region" description="Low complexity" evidence="2">
    <location>
        <begin position="625"/>
        <end position="637"/>
    </location>
</feature>
<feature type="coiled-coil region" evidence="1">
    <location>
        <begin position="339"/>
        <end position="401"/>
    </location>
</feature>
<evidence type="ECO:0000256" key="2">
    <source>
        <dbReference type="SAM" id="MobiDB-lite"/>
    </source>
</evidence>
<evidence type="ECO:0000259" key="3">
    <source>
        <dbReference type="PROSITE" id="PS51782"/>
    </source>
</evidence>
<proteinExistence type="predicted"/>
<dbReference type="Gene3D" id="1.20.58.2200">
    <property type="match status" value="1"/>
</dbReference>
<dbReference type="InterPro" id="IPR038440">
    <property type="entry name" value="FimV_C_sf"/>
</dbReference>
<gene>
    <name evidence="4" type="ORF">GCM10025770_10450</name>
</gene>
<name>A0ABP9QG67_9RHOO</name>
<dbReference type="RefSeq" id="WP_345531817.1">
    <property type="nucleotide sequence ID" value="NZ_BAABLD010000005.1"/>
</dbReference>
<dbReference type="Gene3D" id="3.10.350.10">
    <property type="entry name" value="LysM domain"/>
    <property type="match status" value="1"/>
</dbReference>
<feature type="region of interest" description="Disordered" evidence="2">
    <location>
        <begin position="283"/>
        <end position="337"/>
    </location>
</feature>
<keyword evidence="1" id="KW-0175">Coiled coil</keyword>
<feature type="compositionally biased region" description="Basic and acidic residues" evidence="2">
    <location>
        <begin position="444"/>
        <end position="484"/>
    </location>
</feature>
<dbReference type="InterPro" id="IPR020012">
    <property type="entry name" value="LysM_FimV"/>
</dbReference>
<sequence>MIASISGPAMAAGLGRINVFSSLGQPLKAEVEIAATPEELEAMTARLASAEAHARANIEFVSDFTAVRMSIERRANGSAVVRITSDRAFNEPFVDMLVELTWQGGRILREYTFLLDPSETGASSARAVPQLAEPAVRVDAAPAARPAPTPAPAVVSSAPAPAASKAARPAAEKPAAAAPAPKPENAPAGSAGDYTVKSGDSATSIAGKLKPVEVTRDQMVAALYQANKDSFGGGNINRLSTGTVLRVPSAAEAAAIDKAEARQIIVKASNFEALKSDVARAAEQAPARDAKPAQASSGKVSPKVEEKAPASGQARDQLKIGRTDTKEGAGGDAKSASRIKALEEDVVARDKALKEAKSRAAELERNVKELEKLVKMKTDSLAELQKQAAAADAKAKEALKAAAANASKEDKAAAAAAEKAAKVAAAAAEKAAKEEAAAAAKAAKAAEKAAKEKAAADEKAAKEKAAAEAKAAKEKAAADAKAAKEQAAADAKAAKEKAIADEKAAKEQAAAAAKAAEEQAAAEKAAKEQAAAQAAAEASAAAAAAATASEPVVAAASEAVPAPVASAPVVAPTPAPATDTAQVVEDSGSIFTSPLILGVLAAAAGGLGFVFLRNRRRNAASGAMTTSLSESSTSPNSVFGNAGGQTVDTGTSMLHTDFSQSGLSAIDSDEGVDPVAEADVYMAYGRDAQAEEILQDALKSDPTRVAIYLKLLEIYAQRRSVKQFENVATDLYTQTGGVGDDWGKAAALGARLDPGNPLYGNAGSTDNTTVIIPKAQAAEVPVEISLPAEVAAAPEPAPQAAVSFGTNNVSQMRATWTVPGEIGQLAQGEGDVPVMPEPEPEPMLTATSPEPLNLDFNLDLELPQGDEPETRIEAREPEDEPLSIDTQPDFSAGESAPLEFDLDVEPAAAAPAPAPAAPVVSQFAAAEAAVDKAMSELSSTDAMGVERAMERSHVSEVDLEKTNFESSLLDFDFELGEDSNVSRSSMDLSDIQISSSASPAAAQVEMVDTSAASTPAIGNVDLNDEVSTKLELARAYEEMGDIEGAKELLEEVMSDGADVQKEMARTILTRIA</sequence>
<evidence type="ECO:0000256" key="1">
    <source>
        <dbReference type="SAM" id="Coils"/>
    </source>
</evidence>
<keyword evidence="5" id="KW-1185">Reference proteome</keyword>
<dbReference type="NCBIfam" id="TIGR03504">
    <property type="entry name" value="FimV_Cterm"/>
    <property type="match status" value="1"/>
</dbReference>
<dbReference type="InterPro" id="IPR051144">
    <property type="entry name" value="Formin_homology_domain"/>
</dbReference>
<feature type="region of interest" description="Disordered" evidence="2">
    <location>
        <begin position="436"/>
        <end position="498"/>
    </location>
</feature>
<protein>
    <recommendedName>
        <fullName evidence="3">LysM domain-containing protein</fullName>
    </recommendedName>
</protein>
<feature type="region of interest" description="Disordered" evidence="2">
    <location>
        <begin position="141"/>
        <end position="195"/>
    </location>
</feature>
<dbReference type="Pfam" id="PF25800">
    <property type="entry name" value="FimV_N"/>
    <property type="match status" value="1"/>
</dbReference>
<feature type="compositionally biased region" description="Low complexity" evidence="2">
    <location>
        <begin position="152"/>
        <end position="188"/>
    </location>
</feature>
<dbReference type="Proteomes" id="UP001500547">
    <property type="component" value="Unassembled WGS sequence"/>
</dbReference>
<dbReference type="PANTHER" id="PTHR45733">
    <property type="entry name" value="FORMIN-J"/>
    <property type="match status" value="1"/>
</dbReference>
<feature type="domain" description="LysM" evidence="3">
    <location>
        <begin position="192"/>
        <end position="247"/>
    </location>
</feature>
<dbReference type="SMART" id="SM00257">
    <property type="entry name" value="LysM"/>
    <property type="match status" value="1"/>
</dbReference>
<accession>A0ABP9QG67</accession>
<dbReference type="InterPro" id="IPR018392">
    <property type="entry name" value="LysM"/>
</dbReference>
<organism evidence="4 5">
    <name type="scientific">Viridibacterium curvum</name>
    <dbReference type="NCBI Taxonomy" id="1101404"/>
    <lineage>
        <taxon>Bacteria</taxon>
        <taxon>Pseudomonadati</taxon>
        <taxon>Pseudomonadota</taxon>
        <taxon>Betaproteobacteria</taxon>
        <taxon>Rhodocyclales</taxon>
        <taxon>Rhodocyclaceae</taxon>
        <taxon>Viridibacterium</taxon>
    </lineage>
</organism>
<dbReference type="PROSITE" id="PS51782">
    <property type="entry name" value="LYSM"/>
    <property type="match status" value="1"/>
</dbReference>
<dbReference type="InterPro" id="IPR020011">
    <property type="entry name" value="FimV_C"/>
</dbReference>
<feature type="compositionally biased region" description="Basic and acidic residues" evidence="2">
    <location>
        <begin position="316"/>
        <end position="329"/>
    </location>
</feature>
<evidence type="ECO:0000313" key="4">
    <source>
        <dbReference type="EMBL" id="GAA5161345.1"/>
    </source>
</evidence>
<dbReference type="InterPro" id="IPR057840">
    <property type="entry name" value="FimV_N"/>
</dbReference>
<dbReference type="NCBIfam" id="TIGR03505">
    <property type="entry name" value="FimV_core"/>
    <property type="match status" value="1"/>
</dbReference>